<keyword evidence="1" id="KW-1133">Transmembrane helix</keyword>
<dbReference type="EMBL" id="LS483254">
    <property type="protein sequence ID" value="SQD92210.1"/>
    <property type="molecule type" value="Genomic_DNA"/>
</dbReference>
<name>A0A2X3L0C6_9BACT</name>
<keyword evidence="3" id="KW-1185">Reference proteome</keyword>
<reference evidence="3" key="1">
    <citation type="submission" date="2018-05" db="EMBL/GenBank/DDBJ databases">
        <authorList>
            <person name="Hao L."/>
        </authorList>
    </citation>
    <scope>NUCLEOTIDE SEQUENCE [LARGE SCALE GENOMIC DNA]</scope>
</reference>
<organism evidence="2 3">
    <name type="scientific">Candidatus Bipolaricaulis anaerobius</name>
    <dbReference type="NCBI Taxonomy" id="2026885"/>
    <lineage>
        <taxon>Bacteria</taxon>
        <taxon>Candidatus Bipolaricaulota</taxon>
        <taxon>Candidatus Bipolaricaulia</taxon>
        <taxon>Candidatus Bipolaricaulales</taxon>
        <taxon>Candidatus Bipolaricaulaceae</taxon>
        <taxon>Candidatus Bipolaricaulis</taxon>
    </lineage>
</organism>
<dbReference type="RefSeq" id="WP_122030462.1">
    <property type="nucleotide sequence ID" value="NZ_LS483254.1"/>
</dbReference>
<accession>A0A2X3L0C6</accession>
<keyword evidence="1" id="KW-0472">Membrane</keyword>
<proteinExistence type="predicted"/>
<feature type="transmembrane region" description="Helical" evidence="1">
    <location>
        <begin position="49"/>
        <end position="68"/>
    </location>
</feature>
<dbReference type="Proteomes" id="UP000249818">
    <property type="component" value="Chromosome BARAN1"/>
</dbReference>
<dbReference type="OrthoDB" id="3193440at2"/>
<evidence type="ECO:0000313" key="2">
    <source>
        <dbReference type="EMBL" id="SQD92210.1"/>
    </source>
</evidence>
<evidence type="ECO:0000313" key="3">
    <source>
        <dbReference type="Proteomes" id="UP000249818"/>
    </source>
</evidence>
<keyword evidence="1" id="KW-0812">Transmembrane</keyword>
<protein>
    <recommendedName>
        <fullName evidence="4">Bacterial Ig-like domain-containing protein</fullName>
    </recommendedName>
</protein>
<gene>
    <name evidence="2" type="ORF">BARAN1_0185</name>
</gene>
<dbReference type="InterPro" id="IPR013783">
    <property type="entry name" value="Ig-like_fold"/>
</dbReference>
<evidence type="ECO:0000256" key="1">
    <source>
        <dbReference type="SAM" id="Phobius"/>
    </source>
</evidence>
<dbReference type="AlphaFoldDB" id="A0A2X3L0C6"/>
<evidence type="ECO:0008006" key="4">
    <source>
        <dbReference type="Google" id="ProtNLM"/>
    </source>
</evidence>
<sequence>MGNPREVFEVAKRLMNRLARMVSKALGCLGRGFALLWKALRWLRSPTGLGLITVLGVVVTAVGVWYTYQSFLKHDVDVTVYDPADSQYVAGRIIVRGSVFGWPYDRVTVELAGTGMAWQGFPFVLDTTQLSEGEHQLLCRVLRGNVVVRERTVRFFVRNTPPAVSILHPQDGDVVSGEVEVIVEAEETTMGVTILLNGERSLTRPVLNTWGLADGHYTLTAIAVGPSERSGTATVGFVVDNTPPRITSLGLERSTPVSGTLRLRPEIEEENISSMAWYVDGVYVGGDRSLSLDTKNWPDGEHSIRLEVRDKVGQEAILEHTFYTDNTPPVVVLWSLAASPGRIPRSAPLFIDVIAQDESGIAEITHYANGRVIEPGWLSLSQFESGATITIRTLVRDGAENATELRRVIEVQQTGKAVLWDVVSSWLEGLGFQRQKHGTGPQFGTRLLQGWLVCSDLDATQKNCVNTPILWVECDLSPVLPLVFSGPLTLTGAGIGVYLNPHFLESSLLPTRLIFDVGGVTDISVLDRSDKQRTVLWYSFGWIGASVEVQLDYASWITGQFRFGVALLLLKSIEGYIADSDPDRRGGPGLPQPPGDRISERWEAWPYLSWWSLSLRFPLF</sequence>
<dbReference type="KEGG" id="bana:BARAN1_0185"/>
<dbReference type="Gene3D" id="2.60.40.10">
    <property type="entry name" value="Immunoglobulins"/>
    <property type="match status" value="1"/>
</dbReference>